<evidence type="ECO:0000256" key="1">
    <source>
        <dbReference type="SAM" id="MobiDB-lite"/>
    </source>
</evidence>
<reference evidence="3 4" key="1">
    <citation type="submission" date="2017-02" db="EMBL/GenBank/DDBJ databases">
        <authorList>
            <person name="Peterson S.W."/>
        </authorList>
    </citation>
    <scope>NUCLEOTIDE SEQUENCE [LARGE SCALE GENOMIC DNA]</scope>
    <source>
        <strain evidence="3 4">VKM Ac-2059</strain>
    </source>
</reference>
<dbReference type="Proteomes" id="UP000190857">
    <property type="component" value="Unassembled WGS sequence"/>
</dbReference>
<dbReference type="STRING" id="123320.SAMN06309945_1938"/>
<feature type="transmembrane region" description="Helical" evidence="2">
    <location>
        <begin position="136"/>
        <end position="160"/>
    </location>
</feature>
<keyword evidence="4" id="KW-1185">Reference proteome</keyword>
<dbReference type="AlphaFoldDB" id="A0A1T5K698"/>
<keyword evidence="2" id="KW-0472">Membrane</keyword>
<feature type="transmembrane region" description="Helical" evidence="2">
    <location>
        <begin position="48"/>
        <end position="69"/>
    </location>
</feature>
<name>A0A1T5K698_9MICO</name>
<keyword evidence="2" id="KW-0812">Transmembrane</keyword>
<evidence type="ECO:0000313" key="3">
    <source>
        <dbReference type="EMBL" id="SKC59153.1"/>
    </source>
</evidence>
<proteinExistence type="predicted"/>
<sequence length="218" mass="22937">MSTPSGEPNRYPVVLAIFAGITFFALVVCAFGFISLFTNLEVIDEPDAGPLVGPSMVAFALAAFLISLLRRAATLRAPQTPAAHQPRTPDAQHSSPPTPDARSFDARSFDAPPSSPPDPSTAYPRRPASDASRVPVGWAVLTGLATYLVYALSGAVLYAATTGSILAGVIFARDTFLGPFALAAGIAALVVALVFAILVIVGGEHPRRPLWPWERDRG</sequence>
<keyword evidence="2" id="KW-1133">Transmembrane helix</keyword>
<dbReference type="InterPro" id="IPR046124">
    <property type="entry name" value="DUF6121"/>
</dbReference>
<dbReference type="Pfam" id="PF19616">
    <property type="entry name" value="DUF6121"/>
    <property type="match status" value="1"/>
</dbReference>
<organism evidence="3 4">
    <name type="scientific">Okibacterium fritillariae</name>
    <dbReference type="NCBI Taxonomy" id="123320"/>
    <lineage>
        <taxon>Bacteria</taxon>
        <taxon>Bacillati</taxon>
        <taxon>Actinomycetota</taxon>
        <taxon>Actinomycetes</taxon>
        <taxon>Micrococcales</taxon>
        <taxon>Microbacteriaceae</taxon>
        <taxon>Okibacterium</taxon>
    </lineage>
</organism>
<gene>
    <name evidence="3" type="ORF">SAMN06309945_1938</name>
</gene>
<protein>
    <submittedName>
        <fullName evidence="3">Uncharacterized protein</fullName>
    </submittedName>
</protein>
<feature type="transmembrane region" description="Helical" evidence="2">
    <location>
        <begin position="12"/>
        <end position="36"/>
    </location>
</feature>
<accession>A0A1T5K698</accession>
<dbReference type="RefSeq" id="WP_143785440.1">
    <property type="nucleotide sequence ID" value="NZ_FUZP01000002.1"/>
</dbReference>
<dbReference type="OrthoDB" id="5124736at2"/>
<dbReference type="EMBL" id="FUZP01000002">
    <property type="protein sequence ID" value="SKC59153.1"/>
    <property type="molecule type" value="Genomic_DNA"/>
</dbReference>
<evidence type="ECO:0000313" key="4">
    <source>
        <dbReference type="Proteomes" id="UP000190857"/>
    </source>
</evidence>
<evidence type="ECO:0000256" key="2">
    <source>
        <dbReference type="SAM" id="Phobius"/>
    </source>
</evidence>
<feature type="region of interest" description="Disordered" evidence="1">
    <location>
        <begin position="78"/>
        <end position="130"/>
    </location>
</feature>
<feature type="transmembrane region" description="Helical" evidence="2">
    <location>
        <begin position="180"/>
        <end position="201"/>
    </location>
</feature>